<organism evidence="7 8">
    <name type="scientific">Aquabacter spiritensis</name>
    <dbReference type="NCBI Taxonomy" id="933073"/>
    <lineage>
        <taxon>Bacteria</taxon>
        <taxon>Pseudomonadati</taxon>
        <taxon>Pseudomonadota</taxon>
        <taxon>Alphaproteobacteria</taxon>
        <taxon>Hyphomicrobiales</taxon>
        <taxon>Xanthobacteraceae</taxon>
        <taxon>Aquabacter</taxon>
    </lineage>
</organism>
<dbReference type="InterPro" id="IPR036010">
    <property type="entry name" value="2Fe-2S_ferredoxin-like_sf"/>
</dbReference>
<evidence type="ECO:0000256" key="2">
    <source>
        <dbReference type="ARBA" id="ARBA00022723"/>
    </source>
</evidence>
<gene>
    <name evidence="7" type="ORF">EDC64_109133</name>
</gene>
<keyword evidence="3" id="KW-0560">Oxidoreductase</keyword>
<dbReference type="InterPro" id="IPR051452">
    <property type="entry name" value="Diverse_Oxidoreductases"/>
</dbReference>
<dbReference type="InterPro" id="IPR036884">
    <property type="entry name" value="2Fe-2S-bd_dom_sf"/>
</dbReference>
<proteinExistence type="predicted"/>
<dbReference type="RefSeq" id="WP_132032666.1">
    <property type="nucleotide sequence ID" value="NZ_SMAI01000009.1"/>
</dbReference>
<dbReference type="Gene3D" id="1.10.150.120">
    <property type="entry name" value="[2Fe-2S]-binding domain"/>
    <property type="match status" value="1"/>
</dbReference>
<evidence type="ECO:0000256" key="4">
    <source>
        <dbReference type="ARBA" id="ARBA00023004"/>
    </source>
</evidence>
<dbReference type="AlphaFoldDB" id="A0A4R3LSP3"/>
<evidence type="ECO:0000256" key="1">
    <source>
        <dbReference type="ARBA" id="ARBA00022714"/>
    </source>
</evidence>
<keyword evidence="1" id="KW-0001">2Fe-2S</keyword>
<evidence type="ECO:0000259" key="6">
    <source>
        <dbReference type="PROSITE" id="PS51085"/>
    </source>
</evidence>
<dbReference type="InterPro" id="IPR006058">
    <property type="entry name" value="2Fe2S_fd_BS"/>
</dbReference>
<dbReference type="GO" id="GO:0046872">
    <property type="term" value="F:metal ion binding"/>
    <property type="evidence" value="ECO:0007669"/>
    <property type="project" value="UniProtKB-KW"/>
</dbReference>
<dbReference type="OrthoDB" id="117063at2"/>
<dbReference type="EMBL" id="SMAI01000009">
    <property type="protein sequence ID" value="TCT03583.1"/>
    <property type="molecule type" value="Genomic_DNA"/>
</dbReference>
<dbReference type="InterPro" id="IPR001041">
    <property type="entry name" value="2Fe-2S_ferredoxin-type"/>
</dbReference>
<evidence type="ECO:0000313" key="7">
    <source>
        <dbReference type="EMBL" id="TCT03583.1"/>
    </source>
</evidence>
<keyword evidence="4" id="KW-0408">Iron</keyword>
<dbReference type="InterPro" id="IPR002888">
    <property type="entry name" value="2Fe-2S-bd"/>
</dbReference>
<keyword evidence="8" id="KW-1185">Reference proteome</keyword>
<dbReference type="InterPro" id="IPR012675">
    <property type="entry name" value="Beta-grasp_dom_sf"/>
</dbReference>
<dbReference type="Gene3D" id="3.10.20.30">
    <property type="match status" value="1"/>
</dbReference>
<dbReference type="PANTHER" id="PTHR44379">
    <property type="entry name" value="OXIDOREDUCTASE WITH IRON-SULFUR SUBUNIT"/>
    <property type="match status" value="1"/>
</dbReference>
<protein>
    <submittedName>
        <fullName evidence="7">Nicotinate dehydrogenase subunit A</fullName>
    </submittedName>
</protein>
<feature type="domain" description="2Fe-2S ferredoxin-type" evidence="6">
    <location>
        <begin position="2"/>
        <end position="78"/>
    </location>
</feature>
<evidence type="ECO:0000256" key="3">
    <source>
        <dbReference type="ARBA" id="ARBA00023002"/>
    </source>
</evidence>
<evidence type="ECO:0000313" key="8">
    <source>
        <dbReference type="Proteomes" id="UP000294664"/>
    </source>
</evidence>
<name>A0A4R3LSP3_9HYPH</name>
<sequence length="167" mass="17112">MDAIALMVNGVEHTVAAPPDAPLLYVLRNDLKLKGTKFGCGLGLCGACTVLIDGRAALSCDTPLWAVAGKAVTTIEGLPRGGAPHPLQAAFLTEEAAQCGYCTSGMIVAAAALLAEIPQPSRAEICAGMARNLCRCGAHPRIIRAIERAARDAEPEGAPGAASCHEP</sequence>
<evidence type="ECO:0000256" key="5">
    <source>
        <dbReference type="ARBA" id="ARBA00023014"/>
    </source>
</evidence>
<dbReference type="GO" id="GO:0051537">
    <property type="term" value="F:2 iron, 2 sulfur cluster binding"/>
    <property type="evidence" value="ECO:0007669"/>
    <property type="project" value="UniProtKB-KW"/>
</dbReference>
<reference evidence="7 8" key="1">
    <citation type="submission" date="2019-03" db="EMBL/GenBank/DDBJ databases">
        <title>Genomic Encyclopedia of Type Strains, Phase IV (KMG-IV): sequencing the most valuable type-strain genomes for metagenomic binning, comparative biology and taxonomic classification.</title>
        <authorList>
            <person name="Goeker M."/>
        </authorList>
    </citation>
    <scope>NUCLEOTIDE SEQUENCE [LARGE SCALE GENOMIC DNA]</scope>
    <source>
        <strain evidence="7 8">DSM 9035</strain>
    </source>
</reference>
<dbReference type="PROSITE" id="PS00197">
    <property type="entry name" value="2FE2S_FER_1"/>
    <property type="match status" value="1"/>
</dbReference>
<comment type="caution">
    <text evidence="7">The sequence shown here is derived from an EMBL/GenBank/DDBJ whole genome shotgun (WGS) entry which is preliminary data.</text>
</comment>
<dbReference type="PROSITE" id="PS51085">
    <property type="entry name" value="2FE2S_FER_2"/>
    <property type="match status" value="1"/>
</dbReference>
<dbReference type="GO" id="GO:0016491">
    <property type="term" value="F:oxidoreductase activity"/>
    <property type="evidence" value="ECO:0007669"/>
    <property type="project" value="UniProtKB-KW"/>
</dbReference>
<dbReference type="Pfam" id="PF00111">
    <property type="entry name" value="Fer2"/>
    <property type="match status" value="1"/>
</dbReference>
<dbReference type="Proteomes" id="UP000294664">
    <property type="component" value="Unassembled WGS sequence"/>
</dbReference>
<dbReference type="PANTHER" id="PTHR44379:SF6">
    <property type="entry name" value="BLR6046 PROTEIN"/>
    <property type="match status" value="1"/>
</dbReference>
<dbReference type="CDD" id="cd00207">
    <property type="entry name" value="fer2"/>
    <property type="match status" value="1"/>
</dbReference>
<keyword evidence="5" id="KW-0411">Iron-sulfur</keyword>
<keyword evidence="2" id="KW-0479">Metal-binding</keyword>
<dbReference type="SUPFAM" id="SSF47741">
    <property type="entry name" value="CO dehydrogenase ISP C-domain like"/>
    <property type="match status" value="1"/>
</dbReference>
<dbReference type="SUPFAM" id="SSF54292">
    <property type="entry name" value="2Fe-2S ferredoxin-like"/>
    <property type="match status" value="1"/>
</dbReference>
<accession>A0A4R3LSP3</accession>
<dbReference type="Pfam" id="PF01799">
    <property type="entry name" value="Fer2_2"/>
    <property type="match status" value="1"/>
</dbReference>